<evidence type="ECO:0000313" key="5">
    <source>
        <dbReference type="EMBL" id="SUE34706.1"/>
    </source>
</evidence>
<dbReference type="GO" id="GO:0016788">
    <property type="term" value="F:hydrolase activity, acting on ester bonds"/>
    <property type="evidence" value="ECO:0007669"/>
    <property type="project" value="UniProtKB-ARBA"/>
</dbReference>
<dbReference type="Pfam" id="PF13472">
    <property type="entry name" value="Lipase_GDSL_2"/>
    <property type="match status" value="1"/>
</dbReference>
<feature type="chain" id="PRO_5016987042" evidence="2">
    <location>
        <begin position="24"/>
        <end position="500"/>
    </location>
</feature>
<evidence type="ECO:0000256" key="2">
    <source>
        <dbReference type="SAM" id="SignalP"/>
    </source>
</evidence>
<feature type="domain" description="Peptidase S9 prolyl oligopeptidase catalytic" evidence="3">
    <location>
        <begin position="355"/>
        <end position="498"/>
    </location>
</feature>
<dbReference type="STRING" id="880526.GCA_000427365_01879"/>
<dbReference type="OrthoDB" id="9796689at2"/>
<reference evidence="5 6" key="1">
    <citation type="submission" date="2018-06" db="EMBL/GenBank/DDBJ databases">
        <authorList>
            <consortium name="Pathogen Informatics"/>
            <person name="Doyle S."/>
        </authorList>
    </citation>
    <scope>NUCLEOTIDE SEQUENCE [LARGE SCALE GENOMIC DNA]</scope>
    <source>
        <strain evidence="5 6">NCTC11190</strain>
    </source>
</reference>
<evidence type="ECO:0000259" key="4">
    <source>
        <dbReference type="Pfam" id="PF13472"/>
    </source>
</evidence>
<evidence type="ECO:0000313" key="6">
    <source>
        <dbReference type="Proteomes" id="UP000255233"/>
    </source>
</evidence>
<dbReference type="PANTHER" id="PTHR48081">
    <property type="entry name" value="AB HYDROLASE SUPERFAMILY PROTEIN C4A8.06C"/>
    <property type="match status" value="1"/>
</dbReference>
<dbReference type="InterPro" id="IPR013830">
    <property type="entry name" value="SGNH_hydro"/>
</dbReference>
<keyword evidence="2" id="KW-0732">Signal</keyword>
<dbReference type="AlphaFoldDB" id="A0A379MTG0"/>
<dbReference type="Gene3D" id="3.40.50.1110">
    <property type="entry name" value="SGNH hydrolase"/>
    <property type="match status" value="1"/>
</dbReference>
<dbReference type="Gene3D" id="3.40.50.1820">
    <property type="entry name" value="alpha/beta hydrolase"/>
    <property type="match status" value="1"/>
</dbReference>
<evidence type="ECO:0000259" key="3">
    <source>
        <dbReference type="Pfam" id="PF00326"/>
    </source>
</evidence>
<keyword evidence="1 5" id="KW-0378">Hydrolase</keyword>
<dbReference type="SUPFAM" id="SSF53474">
    <property type="entry name" value="alpha/beta-Hydrolases"/>
    <property type="match status" value="1"/>
</dbReference>
<keyword evidence="6" id="KW-1185">Reference proteome</keyword>
<feature type="signal peptide" evidence="2">
    <location>
        <begin position="1"/>
        <end position="23"/>
    </location>
</feature>
<dbReference type="GO" id="GO:0006508">
    <property type="term" value="P:proteolysis"/>
    <property type="evidence" value="ECO:0007669"/>
    <property type="project" value="InterPro"/>
</dbReference>
<evidence type="ECO:0000256" key="1">
    <source>
        <dbReference type="ARBA" id="ARBA00022801"/>
    </source>
</evidence>
<dbReference type="RefSeq" id="WP_051214495.1">
    <property type="nucleotide sequence ID" value="NZ_UGVL01000001.1"/>
</dbReference>
<organism evidence="5 6">
    <name type="scientific">Rikenella microfusus</name>
    <dbReference type="NCBI Taxonomy" id="28139"/>
    <lineage>
        <taxon>Bacteria</taxon>
        <taxon>Pseudomonadati</taxon>
        <taxon>Bacteroidota</taxon>
        <taxon>Bacteroidia</taxon>
        <taxon>Bacteroidales</taxon>
        <taxon>Rikenellaceae</taxon>
        <taxon>Rikenella</taxon>
    </lineage>
</organism>
<dbReference type="GO" id="GO:0008236">
    <property type="term" value="F:serine-type peptidase activity"/>
    <property type="evidence" value="ECO:0007669"/>
    <property type="project" value="InterPro"/>
</dbReference>
<dbReference type="SUPFAM" id="SSF52266">
    <property type="entry name" value="SGNH hydrolase"/>
    <property type="match status" value="1"/>
</dbReference>
<dbReference type="Pfam" id="PF00326">
    <property type="entry name" value="Peptidase_S9"/>
    <property type="match status" value="1"/>
</dbReference>
<dbReference type="PANTHER" id="PTHR48081:SF6">
    <property type="entry name" value="PEPTIDASE S9 PROLYL OLIGOPEPTIDASE CATALYTIC DOMAIN-CONTAINING PROTEIN"/>
    <property type="match status" value="1"/>
</dbReference>
<gene>
    <name evidence="5" type="ORF">NCTC11190_01939</name>
</gene>
<dbReference type="Proteomes" id="UP000255233">
    <property type="component" value="Unassembled WGS sequence"/>
</dbReference>
<dbReference type="InterPro" id="IPR036514">
    <property type="entry name" value="SGNH_hydro_sf"/>
</dbReference>
<accession>A0A379MTG0</accession>
<dbReference type="InterPro" id="IPR050300">
    <property type="entry name" value="GDXG_lipolytic_enzyme"/>
</dbReference>
<dbReference type="InterPro" id="IPR001375">
    <property type="entry name" value="Peptidase_S9_cat"/>
</dbReference>
<dbReference type="EMBL" id="UGVL01000001">
    <property type="protein sequence ID" value="SUE34706.1"/>
    <property type="molecule type" value="Genomic_DNA"/>
</dbReference>
<name>A0A379MTG0_9BACT</name>
<protein>
    <submittedName>
        <fullName evidence="5">Alpha/beta hydrolase fold</fullName>
    </submittedName>
</protein>
<feature type="domain" description="SGNH hydrolase-type esterase" evidence="4">
    <location>
        <begin position="35"/>
        <end position="244"/>
    </location>
</feature>
<dbReference type="InterPro" id="IPR029058">
    <property type="entry name" value="AB_hydrolase_fold"/>
</dbReference>
<sequence length="500" mass="55306">MKLSVVISLFCLVAWLGRSPVRAGEQSAGDLNLIFIGNSITQGALLRQPAQEAPPAVTGRLLEQEPGIGRVQVANLGVSGSTTVDWLPDSGSLFSRIVEAGDRFVREDATLIFSIMLGTNDSAVEGPNGAPVGKSRYVGNLSQIIDSLARRYPRAHFVLHHPLWYSANTYNGARYLQEGQDRLRSYIPGIDSLIDAYRSQGRNYLHRGATRGWRLFEREAAALFTPETGLAGTFYLHPNKEGAERLARLWEEKIYDLYRRLHPRTVALSHEGACVQVYPAERGHARKAVLICPGGGYGMVAVEHEGTQIARWLSRNGITAVVLKYRLPEGNPRVPLADAAEALGLIRRYREEWGGYTQIGIMGSSAGGHLASALATRAVGDTALDFQILLYPVISMEPEITHAGSRINLLGNAPSQSDIREFSNERRVTDRTPRAFMALSADDTGVPVENSLRYFDALREHGIPVSMHIYPDGGHGWGFRPDFRRKTGWHRQLLLWLDTF</sequence>
<proteinExistence type="predicted"/>